<evidence type="ECO:0000313" key="1">
    <source>
        <dbReference type="EMBL" id="RFC65628.1"/>
    </source>
</evidence>
<sequence>MLIVQKKKTITKLASEDQTPITKSNADALMQLIADKIATAPFHFEGFDWCAMPQADMAAELGFSVPTLQRLLRKSSNIVRERTHGPAKVMVALLRIGDPGPKTPRHLANIMAKIWNSKFGFRPSDENFGKLVGLAEVWPDGRQLEIFKLVISKEGWPEFMSGVKAEIMVMEDAGKKVKFRFYKRPVIGVMRRFAAVAVEYYEMTQQANWKGLPF</sequence>
<protein>
    <submittedName>
        <fullName evidence="1">Uncharacterized protein</fullName>
    </submittedName>
</protein>
<accession>A0A371X8S8</accession>
<reference evidence="2" key="1">
    <citation type="submission" date="2018-08" db="EMBL/GenBank/DDBJ databases">
        <authorList>
            <person name="Im W.T."/>
        </authorList>
    </citation>
    <scope>NUCLEOTIDE SEQUENCE [LARGE SCALE GENOMIC DNA]</scope>
    <source>
        <strain evidence="2">LA-28</strain>
    </source>
</reference>
<dbReference type="EMBL" id="QURN01000015">
    <property type="protein sequence ID" value="RFC65628.1"/>
    <property type="molecule type" value="Genomic_DNA"/>
</dbReference>
<dbReference type="Proteomes" id="UP000262379">
    <property type="component" value="Unassembled WGS sequence"/>
</dbReference>
<evidence type="ECO:0000313" key="2">
    <source>
        <dbReference type="Proteomes" id="UP000262379"/>
    </source>
</evidence>
<proteinExistence type="predicted"/>
<gene>
    <name evidence="1" type="ORF">DY251_17795</name>
</gene>
<name>A0A371X8S8_9HYPH</name>
<dbReference type="AlphaFoldDB" id="A0A371X8S8"/>
<organism evidence="1 2">
    <name type="scientific">Mesorhizobium denitrificans</name>
    <dbReference type="NCBI Taxonomy" id="2294114"/>
    <lineage>
        <taxon>Bacteria</taxon>
        <taxon>Pseudomonadati</taxon>
        <taxon>Pseudomonadota</taxon>
        <taxon>Alphaproteobacteria</taxon>
        <taxon>Hyphomicrobiales</taxon>
        <taxon>Phyllobacteriaceae</taxon>
        <taxon>Mesorhizobium</taxon>
    </lineage>
</organism>
<comment type="caution">
    <text evidence="1">The sequence shown here is derived from an EMBL/GenBank/DDBJ whole genome shotgun (WGS) entry which is preliminary data.</text>
</comment>
<keyword evidence="2" id="KW-1185">Reference proteome</keyword>